<gene>
    <name evidence="1" type="ORF">I550_1595</name>
</gene>
<organism evidence="1 2">
    <name type="scientific">Mycobacterium intracellulare 1956</name>
    <dbReference type="NCBI Taxonomy" id="1299331"/>
    <lineage>
        <taxon>Bacteria</taxon>
        <taxon>Bacillati</taxon>
        <taxon>Actinomycetota</taxon>
        <taxon>Actinomycetes</taxon>
        <taxon>Mycobacteriales</taxon>
        <taxon>Mycobacteriaceae</taxon>
        <taxon>Mycobacterium</taxon>
        <taxon>Mycobacterium avium complex (MAC)</taxon>
    </lineage>
</organism>
<accession>X8CPY6</accession>
<evidence type="ECO:0000313" key="1">
    <source>
        <dbReference type="EMBL" id="EUA58452.1"/>
    </source>
</evidence>
<dbReference type="EMBL" id="JAOG01000001">
    <property type="protein sequence ID" value="EUA58452.1"/>
    <property type="molecule type" value="Genomic_DNA"/>
</dbReference>
<dbReference type="AlphaFoldDB" id="X8CPY6"/>
<name>X8CPY6_MYCIT</name>
<comment type="caution">
    <text evidence="1">The sequence shown here is derived from an EMBL/GenBank/DDBJ whole genome shotgun (WGS) entry which is preliminary data.</text>
</comment>
<protein>
    <submittedName>
        <fullName evidence="1">Uncharacterized protein</fullName>
    </submittedName>
</protein>
<sequence length="37" mass="4079">MNAPEFRLLTGQDPKNPKWIDAHANGLVAILLPRLAP</sequence>
<evidence type="ECO:0000313" key="2">
    <source>
        <dbReference type="Proteomes" id="UP000020825"/>
    </source>
</evidence>
<proteinExistence type="predicted"/>
<dbReference type="Proteomes" id="UP000020825">
    <property type="component" value="Unassembled WGS sequence"/>
</dbReference>
<reference evidence="1 2" key="1">
    <citation type="submission" date="2013-12" db="EMBL/GenBank/DDBJ databases">
        <authorList>
            <person name="Zelazny A."/>
            <person name="Olivier K."/>
            <person name="Holland S."/>
            <person name="Lenaerts A."/>
            <person name="Ordway D."/>
            <person name="DeGroote M.A."/>
            <person name="Parker T."/>
            <person name="Sizemore C."/>
            <person name="Tallon L.J."/>
            <person name="Sadzewicz L.K."/>
            <person name="Sengamalay N."/>
            <person name="Fraser C.M."/>
            <person name="Hine E."/>
            <person name="Shefchek K.A."/>
            <person name="Das S.P."/>
            <person name="Tettelin H."/>
        </authorList>
    </citation>
    <scope>NUCLEOTIDE SEQUENCE [LARGE SCALE GENOMIC DNA]</scope>
    <source>
        <strain evidence="1 2">1956</strain>
    </source>
</reference>
<dbReference type="PATRIC" id="fig|1299331.3.peg.1546"/>